<dbReference type="SUPFAM" id="SSF55729">
    <property type="entry name" value="Acyl-CoA N-acyltransferases (Nat)"/>
    <property type="match status" value="1"/>
</dbReference>
<evidence type="ECO:0000313" key="3">
    <source>
        <dbReference type="EMBL" id="KJZ12252.1"/>
    </source>
</evidence>
<dbReference type="GO" id="GO:0016410">
    <property type="term" value="F:N-acyltransferase activity"/>
    <property type="evidence" value="ECO:0007669"/>
    <property type="project" value="TreeGrafter"/>
</dbReference>
<dbReference type="EMBL" id="JXYA01000006">
    <property type="protein sequence ID" value="KJZ12252.1"/>
    <property type="molecule type" value="Genomic_DNA"/>
</dbReference>
<comment type="pathway">
    <text evidence="1">Siderophore biosynthesis.</text>
</comment>
<sequence length="201" mass="23575">MGAMLAEHHNPYINKRFSLKLIECADLARFCRWMNDPRVEQFWQQAWSEEKQWQYLSEKLADAHTLPLIGFLDDQPFAYLEVYWAAKDKLAQHYDAAPYDRGIHLLVGEQSCRGPENFRGWMSSLSHLIYQSQPQTQRIVLEPRADNARLMMRMAELGYDSQFEFDFPHKRAALLMGTRAHFYEQIFTAFGERKSPSGHLA</sequence>
<protein>
    <submittedName>
        <fullName evidence="3">Hydroxylysine acetyltransferase</fullName>
    </submittedName>
</protein>
<proteinExistence type="predicted"/>
<dbReference type="PATRIC" id="fig|43658.5.peg.688"/>
<evidence type="ECO:0000313" key="4">
    <source>
        <dbReference type="Proteomes" id="UP000033452"/>
    </source>
</evidence>
<dbReference type="SMART" id="SM01006">
    <property type="entry name" value="AlcB"/>
    <property type="match status" value="1"/>
</dbReference>
<dbReference type="InterPro" id="IPR016181">
    <property type="entry name" value="Acyl_CoA_acyltransferase"/>
</dbReference>
<dbReference type="AlphaFoldDB" id="A0A0F4R095"/>
<keyword evidence="3" id="KW-0808">Transferase</keyword>
<dbReference type="Proteomes" id="UP000033452">
    <property type="component" value="Unassembled WGS sequence"/>
</dbReference>
<dbReference type="Gene3D" id="3.40.630.30">
    <property type="match status" value="1"/>
</dbReference>
<gene>
    <name evidence="3" type="ORF">TW77_03295</name>
</gene>
<dbReference type="OrthoDB" id="9087497at2"/>
<name>A0A0F4R095_9GAMM</name>
<evidence type="ECO:0000256" key="1">
    <source>
        <dbReference type="ARBA" id="ARBA00004924"/>
    </source>
</evidence>
<accession>A0A0F4R095</accession>
<dbReference type="GO" id="GO:0019290">
    <property type="term" value="P:siderophore biosynthetic process"/>
    <property type="evidence" value="ECO:0007669"/>
    <property type="project" value="InterPro"/>
</dbReference>
<dbReference type="InterPro" id="IPR019432">
    <property type="entry name" value="Acyltransferase_MbtK/IucB-like"/>
</dbReference>
<dbReference type="PANTHER" id="PTHR31438">
    <property type="entry name" value="LYSINE N-ACYLTRANSFERASE C17G9.06C-RELATED"/>
    <property type="match status" value="1"/>
</dbReference>
<dbReference type="PANTHER" id="PTHR31438:SF1">
    <property type="entry name" value="LYSINE N-ACYLTRANSFERASE C17G9.06C-RELATED"/>
    <property type="match status" value="1"/>
</dbReference>
<evidence type="ECO:0000259" key="2">
    <source>
        <dbReference type="SMART" id="SM01006"/>
    </source>
</evidence>
<comment type="caution">
    <text evidence="3">The sequence shown here is derived from an EMBL/GenBank/DDBJ whole genome shotgun (WGS) entry which is preliminary data.</text>
</comment>
<organism evidence="3 4">
    <name type="scientific">Pseudoalteromonas rubra</name>
    <dbReference type="NCBI Taxonomy" id="43658"/>
    <lineage>
        <taxon>Bacteria</taxon>
        <taxon>Pseudomonadati</taxon>
        <taxon>Pseudomonadota</taxon>
        <taxon>Gammaproteobacteria</taxon>
        <taxon>Alteromonadales</taxon>
        <taxon>Pseudoalteromonadaceae</taxon>
        <taxon>Pseudoalteromonas</taxon>
    </lineage>
</organism>
<dbReference type="Pfam" id="PF13523">
    <property type="entry name" value="Acetyltransf_8"/>
    <property type="match status" value="1"/>
</dbReference>
<keyword evidence="4" id="KW-1185">Reference proteome</keyword>
<feature type="domain" description="Acyltransferase MbtK/IucB-like conserved" evidence="2">
    <location>
        <begin position="20"/>
        <end position="66"/>
    </location>
</feature>
<reference evidence="3 4" key="1">
    <citation type="journal article" date="2015" name="BMC Genomics">
        <title>Genome mining reveals unlocked bioactive potential of marine Gram-negative bacteria.</title>
        <authorList>
            <person name="Machado H."/>
            <person name="Sonnenschein E.C."/>
            <person name="Melchiorsen J."/>
            <person name="Gram L."/>
        </authorList>
    </citation>
    <scope>NUCLEOTIDE SEQUENCE [LARGE SCALE GENOMIC DNA]</scope>
    <source>
        <strain evidence="3 4">S2471</strain>
    </source>
</reference>